<dbReference type="SUPFAM" id="SSF54593">
    <property type="entry name" value="Glyoxalase/Bleomycin resistance protein/Dihydroxybiphenyl dioxygenase"/>
    <property type="match status" value="1"/>
</dbReference>
<dbReference type="PROSITE" id="PS51819">
    <property type="entry name" value="VOC"/>
    <property type="match status" value="1"/>
</dbReference>
<evidence type="ECO:0000313" key="3">
    <source>
        <dbReference type="EMBL" id="RBA51216.1"/>
    </source>
</evidence>
<accession>A0A365PPB2</accession>
<evidence type="ECO:0000313" key="4">
    <source>
        <dbReference type="Proteomes" id="UP000252554"/>
    </source>
</evidence>
<dbReference type="Pfam" id="PF00903">
    <property type="entry name" value="Glyoxalase"/>
    <property type="match status" value="1"/>
</dbReference>
<dbReference type="InterPro" id="IPR029068">
    <property type="entry name" value="Glyas_Bleomycin-R_OHBP_Dase"/>
</dbReference>
<dbReference type="CDD" id="cd07262">
    <property type="entry name" value="VOC_like"/>
    <property type="match status" value="1"/>
</dbReference>
<dbReference type="Proteomes" id="UP000683436">
    <property type="component" value="Chromosome"/>
</dbReference>
<dbReference type="InterPro" id="IPR037523">
    <property type="entry name" value="VOC_core"/>
</dbReference>
<sequence length="142" mass="15133">MSEFAGSAIDHMGIGVSDILHARDFYEQALKPLGITLMMSIETDPPQSTPRRLGFGSAGKPFLWLHHAPVPSHGAHIALIAQTHEEVDAFHAAAIAAGGKDNGAPGIRPRYHANYYAAYVLGPDGVNLEAVCQLATRAPWPA</sequence>
<dbReference type="PANTHER" id="PTHR35006">
    <property type="entry name" value="GLYOXALASE FAMILY PROTEIN (AFU_ORTHOLOGUE AFUA_5G14830)"/>
    <property type="match status" value="1"/>
</dbReference>
<feature type="domain" description="VOC" evidence="1">
    <location>
        <begin position="8"/>
        <end position="133"/>
    </location>
</feature>
<dbReference type="Gene3D" id="3.10.180.10">
    <property type="entry name" value="2,3-Dihydroxybiphenyl 1,2-Dioxygenase, domain 1"/>
    <property type="match status" value="1"/>
</dbReference>
<reference evidence="2 5" key="2">
    <citation type="submission" date="2021-06" db="EMBL/GenBank/DDBJ databases">
        <title>Microbial metabolic specificity influences pelagic lipid remineralization.</title>
        <authorList>
            <person name="Behrendt L."/>
            <person name="Hunter J.E."/>
            <person name="Alcolombri U."/>
            <person name="Smriga S."/>
            <person name="Mincer T."/>
            <person name="Lowenstein D.P."/>
            <person name="Peaudecerf F.J."/>
            <person name="Fernandez V.I."/>
            <person name="Fredricks H."/>
            <person name="Almblad H."/>
            <person name="Harrison J.J."/>
            <person name="Stocker R."/>
            <person name="Van Mooy B.A.S."/>
        </authorList>
    </citation>
    <scope>NUCLEOTIDE SEQUENCE [LARGE SCALE GENOMIC DNA]</scope>
    <source>
        <strain evidence="2 5">A252</strain>
    </source>
</reference>
<reference evidence="3 4" key="1">
    <citation type="submission" date="2018-06" db="EMBL/GenBank/DDBJ databases">
        <title>Whole genome sequencing of four bacterial strains from South Shetland trench revealing bio-synthetic gene clusters.</title>
        <authorList>
            <person name="Abdel-Mageed W.M."/>
            <person name="Lehri B."/>
            <person name="Jarmusch S.A."/>
            <person name="Miranda K."/>
            <person name="Goodfellow M."/>
            <person name="Jaspars M."/>
            <person name="Karlyshev A.V."/>
        </authorList>
    </citation>
    <scope>NUCLEOTIDE SEQUENCE [LARGE SCALE GENOMIC DNA]</scope>
    <source>
        <strain evidence="3 4">SST2</strain>
    </source>
</reference>
<evidence type="ECO:0000313" key="2">
    <source>
        <dbReference type="EMBL" id="QWV17029.1"/>
    </source>
</evidence>
<dbReference type="EMBL" id="CP076683">
    <property type="protein sequence ID" value="QWV17029.1"/>
    <property type="molecule type" value="Genomic_DNA"/>
</dbReference>
<evidence type="ECO:0000259" key="1">
    <source>
        <dbReference type="PROSITE" id="PS51819"/>
    </source>
</evidence>
<protein>
    <submittedName>
        <fullName evidence="3">VOC family protein</fullName>
    </submittedName>
</protein>
<dbReference type="RefSeq" id="WP_128122025.1">
    <property type="nucleotide sequence ID" value="NZ_CP076683.1"/>
</dbReference>
<name>A0A365PPB2_9GAMM</name>
<dbReference type="EMBL" id="QNTV01000032">
    <property type="protein sequence ID" value="RBA51216.1"/>
    <property type="molecule type" value="Genomic_DNA"/>
</dbReference>
<organism evidence="3 4">
    <name type="scientific">Stutzerimonas zhaodongensis</name>
    <dbReference type="NCBI Taxonomy" id="1176257"/>
    <lineage>
        <taxon>Bacteria</taxon>
        <taxon>Pseudomonadati</taxon>
        <taxon>Pseudomonadota</taxon>
        <taxon>Gammaproteobacteria</taxon>
        <taxon>Pseudomonadales</taxon>
        <taxon>Pseudomonadaceae</taxon>
        <taxon>Stutzerimonas</taxon>
    </lineage>
</organism>
<keyword evidence="5" id="KW-1185">Reference proteome</keyword>
<dbReference type="Proteomes" id="UP000252554">
    <property type="component" value="Unassembled WGS sequence"/>
</dbReference>
<dbReference type="AlphaFoldDB" id="A0A365PPB2"/>
<dbReference type="InterPro" id="IPR004360">
    <property type="entry name" value="Glyas_Fos-R_dOase_dom"/>
</dbReference>
<gene>
    <name evidence="3" type="ORF">DQ403_22605</name>
    <name evidence="2" type="ORF">KQ248_21710</name>
</gene>
<proteinExistence type="predicted"/>
<evidence type="ECO:0000313" key="5">
    <source>
        <dbReference type="Proteomes" id="UP000683436"/>
    </source>
</evidence>
<dbReference type="PANTHER" id="PTHR35006:SF2">
    <property type="entry name" value="GLYOXALASE FAMILY PROTEIN (AFU_ORTHOLOGUE AFUA_5G14830)"/>
    <property type="match status" value="1"/>
</dbReference>